<dbReference type="PRINTS" id="PR00625">
    <property type="entry name" value="JDOMAIN"/>
</dbReference>
<organism evidence="4 5">
    <name type="scientific">Collybiopsis luxurians FD-317 M1</name>
    <dbReference type="NCBI Taxonomy" id="944289"/>
    <lineage>
        <taxon>Eukaryota</taxon>
        <taxon>Fungi</taxon>
        <taxon>Dikarya</taxon>
        <taxon>Basidiomycota</taxon>
        <taxon>Agaricomycotina</taxon>
        <taxon>Agaricomycetes</taxon>
        <taxon>Agaricomycetidae</taxon>
        <taxon>Agaricales</taxon>
        <taxon>Marasmiineae</taxon>
        <taxon>Omphalotaceae</taxon>
        <taxon>Collybiopsis</taxon>
        <taxon>Collybiopsis luxurians</taxon>
    </lineage>
</organism>
<dbReference type="InterPro" id="IPR018253">
    <property type="entry name" value="DnaJ_domain_CS"/>
</dbReference>
<dbReference type="SMART" id="SM00271">
    <property type="entry name" value="DnaJ"/>
    <property type="match status" value="1"/>
</dbReference>
<evidence type="ECO:0000256" key="2">
    <source>
        <dbReference type="SAM" id="MobiDB-lite"/>
    </source>
</evidence>
<dbReference type="GO" id="GO:0005737">
    <property type="term" value="C:cytoplasm"/>
    <property type="evidence" value="ECO:0007669"/>
    <property type="project" value="TreeGrafter"/>
</dbReference>
<dbReference type="AlphaFoldDB" id="A0A0D0CJD8"/>
<dbReference type="HOGENOM" id="CLU_084536_1_0_1"/>
<reference evidence="4 5" key="1">
    <citation type="submission" date="2014-04" db="EMBL/GenBank/DDBJ databases">
        <title>Evolutionary Origins and Diversification of the Mycorrhizal Mutualists.</title>
        <authorList>
            <consortium name="DOE Joint Genome Institute"/>
            <consortium name="Mycorrhizal Genomics Consortium"/>
            <person name="Kohler A."/>
            <person name="Kuo A."/>
            <person name="Nagy L.G."/>
            <person name="Floudas D."/>
            <person name="Copeland A."/>
            <person name="Barry K.W."/>
            <person name="Cichocki N."/>
            <person name="Veneault-Fourrey C."/>
            <person name="LaButti K."/>
            <person name="Lindquist E.A."/>
            <person name="Lipzen A."/>
            <person name="Lundell T."/>
            <person name="Morin E."/>
            <person name="Murat C."/>
            <person name="Riley R."/>
            <person name="Ohm R."/>
            <person name="Sun H."/>
            <person name="Tunlid A."/>
            <person name="Henrissat B."/>
            <person name="Grigoriev I.V."/>
            <person name="Hibbett D.S."/>
            <person name="Martin F."/>
        </authorList>
    </citation>
    <scope>NUCLEOTIDE SEQUENCE [LARGE SCALE GENOMIC DNA]</scope>
    <source>
        <strain evidence="4 5">FD-317 M1</strain>
    </source>
</reference>
<dbReference type="Pfam" id="PF00226">
    <property type="entry name" value="DnaJ"/>
    <property type="match status" value="1"/>
</dbReference>
<evidence type="ECO:0000256" key="1">
    <source>
        <dbReference type="ARBA" id="ARBA00023186"/>
    </source>
</evidence>
<dbReference type="GO" id="GO:0051082">
    <property type="term" value="F:unfolded protein binding"/>
    <property type="evidence" value="ECO:0007669"/>
    <property type="project" value="TreeGrafter"/>
</dbReference>
<feature type="compositionally biased region" description="Basic and acidic residues" evidence="2">
    <location>
        <begin position="80"/>
        <end position="96"/>
    </location>
</feature>
<dbReference type="Proteomes" id="UP000053593">
    <property type="component" value="Unassembled WGS sequence"/>
</dbReference>
<dbReference type="GO" id="GO:0042026">
    <property type="term" value="P:protein refolding"/>
    <property type="evidence" value="ECO:0007669"/>
    <property type="project" value="TreeGrafter"/>
</dbReference>
<feature type="region of interest" description="Disordered" evidence="2">
    <location>
        <begin position="224"/>
        <end position="245"/>
    </location>
</feature>
<proteinExistence type="predicted"/>
<evidence type="ECO:0000259" key="3">
    <source>
        <dbReference type="PROSITE" id="PS50076"/>
    </source>
</evidence>
<protein>
    <submittedName>
        <fullName evidence="4">Unplaced genomic scaffold GYMLUscaffold_61, whole genome shotgun sequence</fullName>
    </submittedName>
</protein>
<feature type="non-terminal residue" evidence="4">
    <location>
        <position position="1"/>
    </location>
</feature>
<evidence type="ECO:0000313" key="4">
    <source>
        <dbReference type="EMBL" id="KIK55108.1"/>
    </source>
</evidence>
<name>A0A0D0CJD8_9AGAR</name>
<dbReference type="PROSITE" id="PS50076">
    <property type="entry name" value="DNAJ_2"/>
    <property type="match status" value="1"/>
</dbReference>
<evidence type="ECO:0000313" key="5">
    <source>
        <dbReference type="Proteomes" id="UP000053593"/>
    </source>
</evidence>
<keyword evidence="5" id="KW-1185">Reference proteome</keyword>
<dbReference type="CDD" id="cd06257">
    <property type="entry name" value="DnaJ"/>
    <property type="match status" value="1"/>
</dbReference>
<dbReference type="InterPro" id="IPR036869">
    <property type="entry name" value="J_dom_sf"/>
</dbReference>
<keyword evidence="1" id="KW-0143">Chaperone</keyword>
<gene>
    <name evidence="4" type="ORF">GYMLUDRAFT_881581</name>
</gene>
<sequence length="245" mass="27725">FAAVTSTSLKLPSQCRSFSVSARWLDHYKTLGVSPQASKAQIKSHFYQLSKEHHPDVSKDPKSKEIYTAVSAAYSVLSNDRERRAYDRKRQQDVHPSHHHTHAPHFHPAANHNVEWSRRRPGATHAWARRPPPPKYKTQDPTRPSGYTASSSGQQGSHNSNKFTDHSSTYANAATDLSKSMFRRRTEAMHRERERVEKVSGSMRALQVFLALILITVFAAPNMGPRSARFLPSSPSRRKSEETDT</sequence>
<accession>A0A0D0CJD8</accession>
<dbReference type="PANTHER" id="PTHR43096">
    <property type="entry name" value="DNAJ HOMOLOG 1, MITOCHONDRIAL-RELATED"/>
    <property type="match status" value="1"/>
</dbReference>
<dbReference type="InterPro" id="IPR001623">
    <property type="entry name" value="DnaJ_domain"/>
</dbReference>
<dbReference type="OrthoDB" id="445556at2759"/>
<feature type="region of interest" description="Disordered" evidence="2">
    <location>
        <begin position="80"/>
        <end position="166"/>
    </location>
</feature>
<dbReference type="PANTHER" id="PTHR43096:SF52">
    <property type="entry name" value="DNAJ HOMOLOG 1, MITOCHONDRIAL-RELATED"/>
    <property type="match status" value="1"/>
</dbReference>
<feature type="compositionally biased region" description="Polar residues" evidence="2">
    <location>
        <begin position="139"/>
        <end position="149"/>
    </location>
</feature>
<dbReference type="SUPFAM" id="SSF46565">
    <property type="entry name" value="Chaperone J-domain"/>
    <property type="match status" value="1"/>
</dbReference>
<dbReference type="PROSITE" id="PS00636">
    <property type="entry name" value="DNAJ_1"/>
    <property type="match status" value="1"/>
</dbReference>
<feature type="compositionally biased region" description="Low complexity" evidence="2">
    <location>
        <begin position="150"/>
        <end position="161"/>
    </location>
</feature>
<feature type="domain" description="J" evidence="3">
    <location>
        <begin position="26"/>
        <end position="90"/>
    </location>
</feature>
<dbReference type="Gene3D" id="1.10.287.110">
    <property type="entry name" value="DnaJ domain"/>
    <property type="match status" value="1"/>
</dbReference>
<dbReference type="EMBL" id="KN834809">
    <property type="protein sequence ID" value="KIK55108.1"/>
    <property type="molecule type" value="Genomic_DNA"/>
</dbReference>